<reference evidence="4 5" key="1">
    <citation type="journal article" date="2016" name="Nat. Commun.">
        <title>Thousands of microbial genomes shed light on interconnected biogeochemical processes in an aquifer system.</title>
        <authorList>
            <person name="Anantharaman K."/>
            <person name="Brown C.T."/>
            <person name="Hug L.A."/>
            <person name="Sharon I."/>
            <person name="Castelle C.J."/>
            <person name="Probst A.J."/>
            <person name="Thomas B.C."/>
            <person name="Singh A."/>
            <person name="Wilkins M.J."/>
            <person name="Karaoz U."/>
            <person name="Brodie E.L."/>
            <person name="Williams K.H."/>
            <person name="Hubbard S.S."/>
            <person name="Banfield J.F."/>
        </authorList>
    </citation>
    <scope>NUCLEOTIDE SEQUENCE [LARGE SCALE GENOMIC DNA]</scope>
</reference>
<keyword evidence="1 3" id="KW-0963">Cytoplasm</keyword>
<dbReference type="Proteomes" id="UP000177107">
    <property type="component" value="Unassembled WGS sequence"/>
</dbReference>
<dbReference type="AlphaFoldDB" id="A0A1F6E506"/>
<dbReference type="STRING" id="1798499.A3C95_01900"/>
<evidence type="ECO:0000256" key="1">
    <source>
        <dbReference type="ARBA" id="ARBA00022490"/>
    </source>
</evidence>
<dbReference type="SUPFAM" id="SSF74982">
    <property type="entry name" value="Small protein B (SmpB)"/>
    <property type="match status" value="1"/>
</dbReference>
<dbReference type="EMBL" id="MFLM01000003">
    <property type="protein sequence ID" value="OGG68795.1"/>
    <property type="molecule type" value="Genomic_DNA"/>
</dbReference>
<dbReference type="GO" id="GO:0070930">
    <property type="term" value="P:trans-translation-dependent protein tagging"/>
    <property type="evidence" value="ECO:0007669"/>
    <property type="project" value="TreeGrafter"/>
</dbReference>
<comment type="similarity">
    <text evidence="3">Belongs to the SmpB family.</text>
</comment>
<dbReference type="NCBIfam" id="NF003843">
    <property type="entry name" value="PRK05422.1"/>
    <property type="match status" value="1"/>
</dbReference>
<proteinExistence type="inferred from homology"/>
<dbReference type="GO" id="GO:0003723">
    <property type="term" value="F:RNA binding"/>
    <property type="evidence" value="ECO:0007669"/>
    <property type="project" value="UniProtKB-UniRule"/>
</dbReference>
<evidence type="ECO:0000256" key="2">
    <source>
        <dbReference type="ARBA" id="ARBA00022884"/>
    </source>
</evidence>
<dbReference type="InterPro" id="IPR020081">
    <property type="entry name" value="SsrA-bd_prot_CS"/>
</dbReference>
<evidence type="ECO:0000313" key="5">
    <source>
        <dbReference type="Proteomes" id="UP000177107"/>
    </source>
</evidence>
<keyword evidence="2 3" id="KW-0694">RNA-binding</keyword>
<name>A0A1F6E506_9BACT</name>
<dbReference type="InterPro" id="IPR023620">
    <property type="entry name" value="SmpB"/>
</dbReference>
<dbReference type="NCBIfam" id="TIGR00086">
    <property type="entry name" value="smpB"/>
    <property type="match status" value="1"/>
</dbReference>
<dbReference type="GO" id="GO:0005829">
    <property type="term" value="C:cytosol"/>
    <property type="evidence" value="ECO:0007669"/>
    <property type="project" value="TreeGrafter"/>
</dbReference>
<dbReference type="Pfam" id="PF01668">
    <property type="entry name" value="SmpB"/>
    <property type="match status" value="1"/>
</dbReference>
<dbReference type="GO" id="GO:0070929">
    <property type="term" value="P:trans-translation"/>
    <property type="evidence" value="ECO:0007669"/>
    <property type="project" value="UniProtKB-UniRule"/>
</dbReference>
<organism evidence="4 5">
    <name type="scientific">Candidatus Kaiserbacteria bacterium RIFCSPHIGHO2_02_FULL_56_30</name>
    <dbReference type="NCBI Taxonomy" id="1798499"/>
    <lineage>
        <taxon>Bacteria</taxon>
        <taxon>Candidatus Kaiseribacteriota</taxon>
    </lineage>
</organism>
<evidence type="ECO:0000313" key="4">
    <source>
        <dbReference type="EMBL" id="OGG68795.1"/>
    </source>
</evidence>
<sequence>MTLVEYKKASLKYAPLKSFAAGIELMGHEVKSLRAKQGSLEGARVVVRGGEAWLMGATIPPYQAKNAPSNYDSERSRRLLLAKHEIAELTDAEGKKGLTIVPFEVYTDHGLIKIRVSIVRGKGKRDRREDLKKREAYKEAARVLKRG</sequence>
<dbReference type="Gene3D" id="2.40.280.10">
    <property type="match status" value="1"/>
</dbReference>
<dbReference type="PROSITE" id="PS01317">
    <property type="entry name" value="SSRP"/>
    <property type="match status" value="1"/>
</dbReference>
<dbReference type="PANTHER" id="PTHR30308:SF2">
    <property type="entry name" value="SSRA-BINDING PROTEIN"/>
    <property type="match status" value="1"/>
</dbReference>
<comment type="caution">
    <text evidence="4">The sequence shown here is derived from an EMBL/GenBank/DDBJ whole genome shotgun (WGS) entry which is preliminary data.</text>
</comment>
<dbReference type="PANTHER" id="PTHR30308">
    <property type="entry name" value="TMRNA-BINDING COMPONENT OF TRANS-TRANSLATION TAGGING COMPLEX"/>
    <property type="match status" value="1"/>
</dbReference>
<comment type="function">
    <text evidence="3">Required for rescue of stalled ribosomes mediated by trans-translation. Binds to transfer-messenger RNA (tmRNA), required for stable association of tmRNA with ribosomes. tmRNA and SmpB together mimic tRNA shape, replacing the anticodon stem-loop with SmpB. tmRNA is encoded by the ssrA gene; the 2 termini fold to resemble tRNA(Ala) and it encodes a 'tag peptide', a short internal open reading frame. During trans-translation Ala-aminoacylated tmRNA acts like a tRNA, entering the A-site of stalled ribosomes, displacing the stalled mRNA. The ribosome then switches to translate the ORF on the tmRNA; the nascent peptide is terminated with the 'tag peptide' encoded by the tmRNA and targeted for degradation. The ribosome is freed to recommence translation, which seems to be the essential function of trans-translation.</text>
</comment>
<comment type="subcellular location">
    <subcellularLocation>
        <location evidence="3">Cytoplasm</location>
    </subcellularLocation>
    <text evidence="3">The tmRNA-SmpB complex associates with stalled 70S ribosomes.</text>
</comment>
<accession>A0A1F6E506</accession>
<dbReference type="InterPro" id="IPR000037">
    <property type="entry name" value="SsrA-bd_prot"/>
</dbReference>
<protein>
    <recommendedName>
        <fullName evidence="3">SsrA-binding protein</fullName>
    </recommendedName>
    <alternativeName>
        <fullName evidence="3">Small protein B</fullName>
    </alternativeName>
</protein>
<gene>
    <name evidence="3" type="primary">smpB</name>
    <name evidence="4" type="ORF">A3C95_01900</name>
</gene>
<dbReference type="HAMAP" id="MF_00023">
    <property type="entry name" value="SmpB"/>
    <property type="match status" value="1"/>
</dbReference>
<evidence type="ECO:0000256" key="3">
    <source>
        <dbReference type="HAMAP-Rule" id="MF_00023"/>
    </source>
</evidence>